<dbReference type="EMBL" id="KQ965732">
    <property type="protein sequence ID" value="KXS21596.1"/>
    <property type="molecule type" value="Genomic_DNA"/>
</dbReference>
<dbReference type="CDD" id="cd14944">
    <property type="entry name" value="TRAPPC6A_Trs33"/>
    <property type="match status" value="1"/>
</dbReference>
<evidence type="ECO:0000313" key="3">
    <source>
        <dbReference type="Proteomes" id="UP000070544"/>
    </source>
</evidence>
<reference evidence="2 3" key="1">
    <citation type="journal article" date="2015" name="Genome Biol. Evol.">
        <title>Phylogenomic analyses indicate that early fungi evolved digesting cell walls of algal ancestors of land plants.</title>
        <authorList>
            <person name="Chang Y."/>
            <person name="Wang S."/>
            <person name="Sekimoto S."/>
            <person name="Aerts A.L."/>
            <person name="Choi C."/>
            <person name="Clum A."/>
            <person name="LaButti K.M."/>
            <person name="Lindquist E.A."/>
            <person name="Yee Ngan C."/>
            <person name="Ohm R.A."/>
            <person name="Salamov A.A."/>
            <person name="Grigoriev I.V."/>
            <person name="Spatafora J.W."/>
            <person name="Berbee M.L."/>
        </authorList>
    </citation>
    <scope>NUCLEOTIDE SEQUENCE [LARGE SCALE GENOMIC DNA]</scope>
    <source>
        <strain evidence="2 3">JEL478</strain>
    </source>
</reference>
<proteinExistence type="inferred from homology"/>
<dbReference type="PANTHER" id="PTHR12817">
    <property type="entry name" value="TRAFFICKING PROTEIN PARTICLE COMPLEX SUBUNIT 6B"/>
    <property type="match status" value="1"/>
</dbReference>
<dbReference type="Pfam" id="PF04051">
    <property type="entry name" value="TRAPP"/>
    <property type="match status" value="1"/>
</dbReference>
<organism evidence="2 3">
    <name type="scientific">Gonapodya prolifera (strain JEL478)</name>
    <name type="common">Monoblepharis prolifera</name>
    <dbReference type="NCBI Taxonomy" id="1344416"/>
    <lineage>
        <taxon>Eukaryota</taxon>
        <taxon>Fungi</taxon>
        <taxon>Fungi incertae sedis</taxon>
        <taxon>Chytridiomycota</taxon>
        <taxon>Chytridiomycota incertae sedis</taxon>
        <taxon>Monoblepharidomycetes</taxon>
        <taxon>Monoblepharidales</taxon>
        <taxon>Gonapodyaceae</taxon>
        <taxon>Gonapodya</taxon>
    </lineage>
</organism>
<sequence length="139" mass="15619">MENEQHREAAYLKLEMMGYRVGQALVERLTRDRPRFGDTLDVVKYVCKDLWTAAFRKQIDNLKTNHKGVYVLTDNNFRWLLRMSTEGGPGDASRKAYPFLAFPCGLVRGALANLGISAAVGAEVALIPQCTFHVKITKS</sequence>
<comment type="similarity">
    <text evidence="1">Belongs to the TRAPP small subunits family. BET3 subfamily.</text>
</comment>
<dbReference type="InterPro" id="IPR037992">
    <property type="entry name" value="TRAPPC6/Trs33"/>
</dbReference>
<dbReference type="STRING" id="1344416.A0A139AXX8"/>
<dbReference type="InterPro" id="IPR007194">
    <property type="entry name" value="TRAPP_component"/>
</dbReference>
<dbReference type="Proteomes" id="UP000070544">
    <property type="component" value="Unassembled WGS sequence"/>
</dbReference>
<dbReference type="GO" id="GO:0006888">
    <property type="term" value="P:endoplasmic reticulum to Golgi vesicle-mediated transport"/>
    <property type="evidence" value="ECO:0007669"/>
    <property type="project" value="TreeGrafter"/>
</dbReference>
<dbReference type="InterPro" id="IPR024096">
    <property type="entry name" value="NO_sig/Golgi_transp_ligand-bd"/>
</dbReference>
<dbReference type="AlphaFoldDB" id="A0A139AXX8"/>
<dbReference type="GO" id="GO:0005802">
    <property type="term" value="C:trans-Golgi network"/>
    <property type="evidence" value="ECO:0007669"/>
    <property type="project" value="TreeGrafter"/>
</dbReference>
<dbReference type="SUPFAM" id="SSF111126">
    <property type="entry name" value="Ligand-binding domain in the NO signalling and Golgi transport"/>
    <property type="match status" value="1"/>
</dbReference>
<dbReference type="Gene3D" id="3.30.1380.20">
    <property type="entry name" value="Trafficking protein particle complex subunit 3"/>
    <property type="match status" value="1"/>
</dbReference>
<dbReference type="GO" id="GO:0030008">
    <property type="term" value="C:TRAPP complex"/>
    <property type="evidence" value="ECO:0007669"/>
    <property type="project" value="TreeGrafter"/>
</dbReference>
<evidence type="ECO:0000313" key="2">
    <source>
        <dbReference type="EMBL" id="KXS21596.1"/>
    </source>
</evidence>
<keyword evidence="3" id="KW-1185">Reference proteome</keyword>
<accession>A0A139AXX8</accession>
<gene>
    <name evidence="2" type="ORF">M427DRAFT_51017</name>
</gene>
<dbReference type="OMA" id="CKEFWTA"/>
<dbReference type="GO" id="GO:0005801">
    <property type="term" value="C:cis-Golgi network"/>
    <property type="evidence" value="ECO:0007669"/>
    <property type="project" value="TreeGrafter"/>
</dbReference>
<dbReference type="OrthoDB" id="941624at2759"/>
<name>A0A139AXX8_GONPJ</name>
<evidence type="ECO:0000256" key="1">
    <source>
        <dbReference type="ARBA" id="ARBA00006218"/>
    </source>
</evidence>
<dbReference type="PANTHER" id="PTHR12817:SF0">
    <property type="entry name" value="GEO08327P1"/>
    <property type="match status" value="1"/>
</dbReference>
<protein>
    <submittedName>
        <fullName evidence="2">Transport protein particle component</fullName>
    </submittedName>
</protein>